<evidence type="ECO:0000313" key="3">
    <source>
        <dbReference type="Proteomes" id="UP001597196"/>
    </source>
</evidence>
<evidence type="ECO:0000313" key="2">
    <source>
        <dbReference type="EMBL" id="MFD1430056.1"/>
    </source>
</evidence>
<accession>A0ABW4CIU3</accession>
<name>A0ABW4CIU3_9LACO</name>
<evidence type="ECO:0008006" key="4">
    <source>
        <dbReference type="Google" id="ProtNLM"/>
    </source>
</evidence>
<feature type="transmembrane region" description="Helical" evidence="1">
    <location>
        <begin position="57"/>
        <end position="74"/>
    </location>
</feature>
<reference evidence="3" key="1">
    <citation type="journal article" date="2019" name="Int. J. Syst. Evol. Microbiol.">
        <title>The Global Catalogue of Microorganisms (GCM) 10K type strain sequencing project: providing services to taxonomists for standard genome sequencing and annotation.</title>
        <authorList>
            <consortium name="The Broad Institute Genomics Platform"/>
            <consortium name="The Broad Institute Genome Sequencing Center for Infectious Disease"/>
            <person name="Wu L."/>
            <person name="Ma J."/>
        </authorList>
    </citation>
    <scope>NUCLEOTIDE SEQUENCE [LARGE SCALE GENOMIC DNA]</scope>
    <source>
        <strain evidence="3">CCM 8980</strain>
    </source>
</reference>
<proteinExistence type="predicted"/>
<dbReference type="RefSeq" id="WP_203626505.1">
    <property type="nucleotide sequence ID" value="NZ_BOLQ01000005.1"/>
</dbReference>
<protein>
    <recommendedName>
        <fullName evidence="4">ABC-2 family transporter protein</fullName>
    </recommendedName>
</protein>
<organism evidence="2 3">
    <name type="scientific">Lacticaseibacillus mingshuiensis</name>
    <dbReference type="NCBI Taxonomy" id="2799574"/>
    <lineage>
        <taxon>Bacteria</taxon>
        <taxon>Bacillati</taxon>
        <taxon>Bacillota</taxon>
        <taxon>Bacilli</taxon>
        <taxon>Lactobacillales</taxon>
        <taxon>Lactobacillaceae</taxon>
        <taxon>Lacticaseibacillus</taxon>
    </lineage>
</organism>
<feature type="transmembrane region" description="Helical" evidence="1">
    <location>
        <begin position="131"/>
        <end position="153"/>
    </location>
</feature>
<feature type="transmembrane region" description="Helical" evidence="1">
    <location>
        <begin position="201"/>
        <end position="219"/>
    </location>
</feature>
<feature type="transmembrane region" description="Helical" evidence="1">
    <location>
        <begin position="160"/>
        <end position="189"/>
    </location>
</feature>
<keyword evidence="1" id="KW-0472">Membrane</keyword>
<gene>
    <name evidence="2" type="ORF">ACFQ4P_07325</name>
</gene>
<feature type="transmembrane region" description="Helical" evidence="1">
    <location>
        <begin position="95"/>
        <end position="119"/>
    </location>
</feature>
<comment type="caution">
    <text evidence="2">The sequence shown here is derived from an EMBL/GenBank/DDBJ whole genome shotgun (WGS) entry which is preliminary data.</text>
</comment>
<keyword evidence="1" id="KW-1133">Transmembrane helix</keyword>
<keyword evidence="3" id="KW-1185">Reference proteome</keyword>
<evidence type="ECO:0000256" key="1">
    <source>
        <dbReference type="SAM" id="Phobius"/>
    </source>
</evidence>
<keyword evidence="1" id="KW-0812">Transmembrane</keyword>
<sequence>MLTKAIVEQTWRWFLWHQRWQLWLVLAAALSASLACHGLHASLSAYALQNTVFDRFQFLVVYFPLCLLATLTTDQIRELDAAACGTRAVLWGQRVLRLLVTQTALLIWWSLFVLSGLLWTHSSRVLNLGLAGRTVLTLWLTQLLVSSCAELLVATLHSRIAAFLITWLAVAGLFALTVAGVPALIFAFATVLTPMRAAGDQLILIGLTGFSVTALRWATAREAL</sequence>
<dbReference type="EMBL" id="JBHTOC010000009">
    <property type="protein sequence ID" value="MFD1430056.1"/>
    <property type="molecule type" value="Genomic_DNA"/>
</dbReference>
<dbReference type="Proteomes" id="UP001597196">
    <property type="component" value="Unassembled WGS sequence"/>
</dbReference>